<keyword evidence="4 5" id="KW-0720">Serine protease</keyword>
<dbReference type="PROSITE" id="PS00138">
    <property type="entry name" value="SUBTILASE_SER"/>
    <property type="match status" value="1"/>
</dbReference>
<organism evidence="9 10">
    <name type="scientific">Pendulispora albinea</name>
    <dbReference type="NCBI Taxonomy" id="2741071"/>
    <lineage>
        <taxon>Bacteria</taxon>
        <taxon>Pseudomonadati</taxon>
        <taxon>Myxococcota</taxon>
        <taxon>Myxococcia</taxon>
        <taxon>Myxococcales</taxon>
        <taxon>Sorangiineae</taxon>
        <taxon>Pendulisporaceae</taxon>
        <taxon>Pendulispora</taxon>
    </lineage>
</organism>
<reference evidence="9 10" key="1">
    <citation type="submission" date="2021-12" db="EMBL/GenBank/DDBJ databases">
        <title>Discovery of the Pendulisporaceae a myxobacterial family with distinct sporulation behavior and unique specialized metabolism.</title>
        <authorList>
            <person name="Garcia R."/>
            <person name="Popoff A."/>
            <person name="Bader C.D."/>
            <person name="Loehr J."/>
            <person name="Walesch S."/>
            <person name="Walt C."/>
            <person name="Boldt J."/>
            <person name="Bunk B."/>
            <person name="Haeckl F.J.F.P.J."/>
            <person name="Gunesch A.P."/>
            <person name="Birkelbach J."/>
            <person name="Nuebel U."/>
            <person name="Pietschmann T."/>
            <person name="Bach T."/>
            <person name="Mueller R."/>
        </authorList>
    </citation>
    <scope>NUCLEOTIDE SEQUENCE [LARGE SCALE GENOMIC DNA]</scope>
    <source>
        <strain evidence="9 10">MSr11954</strain>
    </source>
</reference>
<gene>
    <name evidence="9" type="ORF">LZC94_05345</name>
</gene>
<feature type="active site" description="Charge relay system" evidence="5">
    <location>
        <position position="376"/>
    </location>
</feature>
<dbReference type="InterPro" id="IPR023827">
    <property type="entry name" value="Peptidase_S8_Asp-AS"/>
</dbReference>
<dbReference type="InterPro" id="IPR022398">
    <property type="entry name" value="Peptidase_S8_His-AS"/>
</dbReference>
<dbReference type="InterPro" id="IPR050131">
    <property type="entry name" value="Peptidase_S8_subtilisin-like"/>
</dbReference>
<evidence type="ECO:0000259" key="8">
    <source>
        <dbReference type="Pfam" id="PF00082"/>
    </source>
</evidence>
<dbReference type="EMBL" id="CP089984">
    <property type="protein sequence ID" value="WXB16702.1"/>
    <property type="molecule type" value="Genomic_DNA"/>
</dbReference>
<comment type="similarity">
    <text evidence="1 5 6">Belongs to the peptidase S8 family.</text>
</comment>
<dbReference type="InterPro" id="IPR023828">
    <property type="entry name" value="Peptidase_S8_Ser-AS"/>
</dbReference>
<keyword evidence="2 5" id="KW-0645">Protease</keyword>
<dbReference type="PROSITE" id="PS00136">
    <property type="entry name" value="SUBTILASE_ASP"/>
    <property type="match status" value="1"/>
</dbReference>
<proteinExistence type="inferred from homology"/>
<dbReference type="Proteomes" id="UP001370348">
    <property type="component" value="Chromosome"/>
</dbReference>
<evidence type="ECO:0000256" key="6">
    <source>
        <dbReference type="RuleBase" id="RU003355"/>
    </source>
</evidence>
<evidence type="ECO:0000256" key="3">
    <source>
        <dbReference type="ARBA" id="ARBA00022801"/>
    </source>
</evidence>
<dbReference type="PANTHER" id="PTHR43806">
    <property type="entry name" value="PEPTIDASE S8"/>
    <property type="match status" value="1"/>
</dbReference>
<accession>A0ABZ2M0Q1</accession>
<keyword evidence="3 5" id="KW-0378">Hydrolase</keyword>
<keyword evidence="10" id="KW-1185">Reference proteome</keyword>
<dbReference type="PROSITE" id="PS00137">
    <property type="entry name" value="SUBTILASE_HIS"/>
    <property type="match status" value="1"/>
</dbReference>
<dbReference type="PANTHER" id="PTHR43806:SF11">
    <property type="entry name" value="CEREVISIN-RELATED"/>
    <property type="match status" value="1"/>
</dbReference>
<evidence type="ECO:0000256" key="1">
    <source>
        <dbReference type="ARBA" id="ARBA00011073"/>
    </source>
</evidence>
<dbReference type="PROSITE" id="PS51892">
    <property type="entry name" value="SUBTILASE"/>
    <property type="match status" value="1"/>
</dbReference>
<evidence type="ECO:0000313" key="9">
    <source>
        <dbReference type="EMBL" id="WXB16702.1"/>
    </source>
</evidence>
<dbReference type="PRINTS" id="PR00723">
    <property type="entry name" value="SUBTILISIN"/>
</dbReference>
<feature type="active site" description="Charge relay system" evidence="5">
    <location>
        <position position="210"/>
    </location>
</feature>
<evidence type="ECO:0000256" key="7">
    <source>
        <dbReference type="SAM" id="MobiDB-lite"/>
    </source>
</evidence>
<dbReference type="Pfam" id="PF00082">
    <property type="entry name" value="Peptidase_S8"/>
    <property type="match status" value="1"/>
</dbReference>
<name>A0ABZ2M0Q1_9BACT</name>
<evidence type="ECO:0000313" key="10">
    <source>
        <dbReference type="Proteomes" id="UP001370348"/>
    </source>
</evidence>
<dbReference type="Gene3D" id="3.40.50.200">
    <property type="entry name" value="Peptidase S8/S53 domain"/>
    <property type="match status" value="1"/>
</dbReference>
<feature type="region of interest" description="Disordered" evidence="7">
    <location>
        <begin position="447"/>
        <end position="467"/>
    </location>
</feature>
<sequence length="467" mass="49206">MTLALGLQVTLRAGEMPAHIPAHVDQLVGANRAAERVDGGPIDRALSKWAGAFRVTSAFPARGALGRVGAQNAGYDDREHLHGLSRTVRIRLRDGSHVRDALAALRDLRAVEFARPETLGRTPAPMALTTPCTPVPGHELVRAHRALPYGDERVIVAIVDSGVAMGHPELQRKLLAGYDTVDLGWGRVGDLELIGNSRGHDFNPRDEVGHGSHVAGVIGAQGFRVPRGIAGRSLILPLRVLAAAMGPHATRPVGIGGLSDIDCGLKVACDLGAKVINMSFGTGERSLDPDAPPPHREVIDYAVSLGVILVAAMGNTGDSERLYPAAHPDVIAVGAVDGELRPCAFSTRGKHCALAAPGDRIYSLDLHGYRCSSGTSHAAPFVSGAAARLVAYARSRGVDLDGRDIRRLLTTSAQARPKDGPDDAIGHGVLDVGAAFALLRDELARDPGKRNAARARRPGEPWGEVRG</sequence>
<dbReference type="InterPro" id="IPR036852">
    <property type="entry name" value="Peptidase_S8/S53_dom_sf"/>
</dbReference>
<protein>
    <submittedName>
        <fullName evidence="9">S8 family serine peptidase</fullName>
    </submittedName>
</protein>
<dbReference type="SUPFAM" id="SSF52743">
    <property type="entry name" value="Subtilisin-like"/>
    <property type="match status" value="1"/>
</dbReference>
<evidence type="ECO:0000256" key="2">
    <source>
        <dbReference type="ARBA" id="ARBA00022670"/>
    </source>
</evidence>
<feature type="compositionally biased region" description="Basic and acidic residues" evidence="7">
    <location>
        <begin position="457"/>
        <end position="467"/>
    </location>
</feature>
<dbReference type="RefSeq" id="WP_394826330.1">
    <property type="nucleotide sequence ID" value="NZ_CP089984.1"/>
</dbReference>
<dbReference type="InterPro" id="IPR000209">
    <property type="entry name" value="Peptidase_S8/S53_dom"/>
</dbReference>
<feature type="active site" description="Charge relay system" evidence="5">
    <location>
        <position position="160"/>
    </location>
</feature>
<evidence type="ECO:0000256" key="5">
    <source>
        <dbReference type="PROSITE-ProRule" id="PRU01240"/>
    </source>
</evidence>
<evidence type="ECO:0000256" key="4">
    <source>
        <dbReference type="ARBA" id="ARBA00022825"/>
    </source>
</evidence>
<dbReference type="InterPro" id="IPR015500">
    <property type="entry name" value="Peptidase_S8_subtilisin-rel"/>
</dbReference>
<feature type="domain" description="Peptidase S8/S53" evidence="8">
    <location>
        <begin position="153"/>
        <end position="428"/>
    </location>
</feature>